<proteinExistence type="predicted"/>
<feature type="compositionally biased region" description="Basic and acidic residues" evidence="1">
    <location>
        <begin position="532"/>
        <end position="549"/>
    </location>
</feature>
<protein>
    <submittedName>
        <fullName evidence="3">Uncharacterized protein</fullName>
    </submittedName>
</protein>
<feature type="region of interest" description="Disordered" evidence="1">
    <location>
        <begin position="69"/>
        <end position="113"/>
    </location>
</feature>
<evidence type="ECO:0000313" key="2">
    <source>
        <dbReference type="EMBL" id="KAF2543790.1"/>
    </source>
</evidence>
<feature type="region of interest" description="Disordered" evidence="1">
    <location>
        <begin position="1"/>
        <end position="26"/>
    </location>
</feature>
<feature type="compositionally biased region" description="Basic and acidic residues" evidence="1">
    <location>
        <begin position="176"/>
        <end position="200"/>
    </location>
</feature>
<evidence type="ECO:0000256" key="1">
    <source>
        <dbReference type="SAM" id="MobiDB-lite"/>
    </source>
</evidence>
<feature type="region of interest" description="Disordered" evidence="1">
    <location>
        <begin position="169"/>
        <end position="206"/>
    </location>
</feature>
<gene>
    <name evidence="2" type="ORF">F2Q68_00030852</name>
    <name evidence="3" type="ORF">F2Q70_00035648</name>
</gene>
<reference evidence="3" key="1">
    <citation type="submission" date="2019-12" db="EMBL/GenBank/DDBJ databases">
        <title>Genome sequencing and annotation of Brassica cretica.</title>
        <authorList>
            <person name="Studholme D.J."/>
            <person name="Sarris P.F."/>
        </authorList>
    </citation>
    <scope>NUCLEOTIDE SEQUENCE</scope>
    <source>
        <strain evidence="2">PFS-001/15</strain>
        <strain evidence="3">PFS-102/07</strain>
        <tissue evidence="3">Leaf</tissue>
    </source>
</reference>
<sequence length="570" mass="65079">MTHKEFAARHSHPPSHVYVNNDQHTGPAIDRQRETAIDRQPPAPIDQRAPLTFRMQMPKIYVARLNALRPQPKPSANPPETTITHSDDAAKSMEADKTPMGRTLRKRKGKRSSGGIVRDLEVQIGNALVPVDFHVLDIKLNWNSSLLLERAFLSTVGATEYSASIETHTATSIDSAHQKSFDRPKEESVDSSPRDWENDHYNPTMATHTRDTMHTEEYDEDYEEERAVEYRAIRDEEERLIHYSSWKKNAPSIDRTVSTSIDTHPHQTSQKRASTDIAYYPSTDTGVDRVREGDYMSQEQMNLMRVSHMRNFSTCKDVMKQINTKDPDGYARAIDGHALQISREDIADILQMANGAENLFMQQHDNPSHQQRVTSEIYNTTTGVDDHVQNLEKELMIVMEKDEYGVYRDDHGHARDVDGHIISVSKEDIRSLLERASRDEHNYICLPQHASSFTQTRLVPEIYTKDGINEMFYGVYGAQEKNGGDFQMKLDGVYYPLNDSIGWLTTCMEEMRQDIAKIQTHRVAEATAPASIDRHHPTSIDDDPQHSDPMKSQQDSYARADIDQLVEGIY</sequence>
<organism evidence="3">
    <name type="scientific">Brassica cretica</name>
    <name type="common">Mustard</name>
    <dbReference type="NCBI Taxonomy" id="69181"/>
    <lineage>
        <taxon>Eukaryota</taxon>
        <taxon>Viridiplantae</taxon>
        <taxon>Streptophyta</taxon>
        <taxon>Embryophyta</taxon>
        <taxon>Tracheophyta</taxon>
        <taxon>Spermatophyta</taxon>
        <taxon>Magnoliopsida</taxon>
        <taxon>eudicotyledons</taxon>
        <taxon>Gunneridae</taxon>
        <taxon>Pentapetalae</taxon>
        <taxon>rosids</taxon>
        <taxon>malvids</taxon>
        <taxon>Brassicales</taxon>
        <taxon>Brassicaceae</taxon>
        <taxon>Brassiceae</taxon>
        <taxon>Brassica</taxon>
    </lineage>
</organism>
<dbReference type="AlphaFoldDB" id="A0A8S9JVI9"/>
<evidence type="ECO:0000313" key="3">
    <source>
        <dbReference type="EMBL" id="KAF2585971.1"/>
    </source>
</evidence>
<accession>A0A8S9JVI9</accession>
<dbReference type="Proteomes" id="UP000712281">
    <property type="component" value="Unassembled WGS sequence"/>
</dbReference>
<name>A0A8S9JVI9_BRACR</name>
<comment type="caution">
    <text evidence="3">The sequence shown here is derived from an EMBL/GenBank/DDBJ whole genome shotgun (WGS) entry which is preliminary data.</text>
</comment>
<dbReference type="EMBL" id="QGKW02002005">
    <property type="protein sequence ID" value="KAF2543790.1"/>
    <property type="molecule type" value="Genomic_DNA"/>
</dbReference>
<feature type="region of interest" description="Disordered" evidence="1">
    <location>
        <begin position="526"/>
        <end position="558"/>
    </location>
</feature>
<feature type="compositionally biased region" description="Basic and acidic residues" evidence="1">
    <location>
        <begin position="85"/>
        <end position="99"/>
    </location>
</feature>
<dbReference type="EMBL" id="QGKY02000246">
    <property type="protein sequence ID" value="KAF2585971.1"/>
    <property type="molecule type" value="Genomic_DNA"/>
</dbReference>